<evidence type="ECO:0000256" key="1">
    <source>
        <dbReference type="SAM" id="MobiDB-lite"/>
    </source>
</evidence>
<evidence type="ECO:0000313" key="2">
    <source>
        <dbReference type="EMBL" id="KAK9774811.1"/>
    </source>
</evidence>
<sequence>MGHDILPSHADDRWDNNNHGAGSGDTTCGKTDIEPQEVGLPGFVGSRDDEMRLPNPTSDKTAHNGNVIQMAART</sequence>
<protein>
    <submittedName>
        <fullName evidence="2">Uncharacterized protein</fullName>
    </submittedName>
</protein>
<reference evidence="2 3" key="1">
    <citation type="submission" date="2024-02" db="EMBL/GenBank/DDBJ databases">
        <title>First draft genome assembly of two strains of Seiridium cardinale.</title>
        <authorList>
            <person name="Emiliani G."/>
            <person name="Scali E."/>
        </authorList>
    </citation>
    <scope>NUCLEOTIDE SEQUENCE [LARGE SCALE GENOMIC DNA]</scope>
    <source>
        <strain evidence="2 3">BM-138-000479</strain>
    </source>
</reference>
<feature type="region of interest" description="Disordered" evidence="1">
    <location>
        <begin position="1"/>
        <end position="66"/>
    </location>
</feature>
<dbReference type="Proteomes" id="UP001465668">
    <property type="component" value="Unassembled WGS sequence"/>
</dbReference>
<comment type="caution">
    <text evidence="2">The sequence shown here is derived from an EMBL/GenBank/DDBJ whole genome shotgun (WGS) entry which is preliminary data.</text>
</comment>
<name>A0ABR2XLY1_9PEZI</name>
<gene>
    <name evidence="2" type="ORF">SCAR479_08631</name>
</gene>
<dbReference type="EMBL" id="JARVKM010000039">
    <property type="protein sequence ID" value="KAK9774811.1"/>
    <property type="molecule type" value="Genomic_DNA"/>
</dbReference>
<feature type="compositionally biased region" description="Polar residues" evidence="1">
    <location>
        <begin position="55"/>
        <end position="66"/>
    </location>
</feature>
<keyword evidence="3" id="KW-1185">Reference proteome</keyword>
<evidence type="ECO:0000313" key="3">
    <source>
        <dbReference type="Proteomes" id="UP001465668"/>
    </source>
</evidence>
<feature type="compositionally biased region" description="Polar residues" evidence="1">
    <location>
        <begin position="17"/>
        <end position="29"/>
    </location>
</feature>
<proteinExistence type="predicted"/>
<organism evidence="2 3">
    <name type="scientific">Seiridium cardinale</name>
    <dbReference type="NCBI Taxonomy" id="138064"/>
    <lineage>
        <taxon>Eukaryota</taxon>
        <taxon>Fungi</taxon>
        <taxon>Dikarya</taxon>
        <taxon>Ascomycota</taxon>
        <taxon>Pezizomycotina</taxon>
        <taxon>Sordariomycetes</taxon>
        <taxon>Xylariomycetidae</taxon>
        <taxon>Amphisphaeriales</taxon>
        <taxon>Sporocadaceae</taxon>
        <taxon>Seiridium</taxon>
    </lineage>
</organism>
<accession>A0ABR2XLY1</accession>